<comment type="caution">
    <text evidence="2">The sequence shown here is derived from an EMBL/GenBank/DDBJ whole genome shotgun (WGS) entry which is preliminary data.</text>
</comment>
<dbReference type="EMBL" id="JARBHB010000004">
    <property type="protein sequence ID" value="KAJ8885229.1"/>
    <property type="molecule type" value="Genomic_DNA"/>
</dbReference>
<evidence type="ECO:0000256" key="1">
    <source>
        <dbReference type="SAM" id="MobiDB-lite"/>
    </source>
</evidence>
<name>A0ABQ9HLK6_9NEOP</name>
<dbReference type="Proteomes" id="UP001159363">
    <property type="component" value="Chromosome X"/>
</dbReference>
<organism evidence="2 3">
    <name type="scientific">Dryococelus australis</name>
    <dbReference type="NCBI Taxonomy" id="614101"/>
    <lineage>
        <taxon>Eukaryota</taxon>
        <taxon>Metazoa</taxon>
        <taxon>Ecdysozoa</taxon>
        <taxon>Arthropoda</taxon>
        <taxon>Hexapoda</taxon>
        <taxon>Insecta</taxon>
        <taxon>Pterygota</taxon>
        <taxon>Neoptera</taxon>
        <taxon>Polyneoptera</taxon>
        <taxon>Phasmatodea</taxon>
        <taxon>Verophasmatodea</taxon>
        <taxon>Anareolatae</taxon>
        <taxon>Phasmatidae</taxon>
        <taxon>Eurycanthinae</taxon>
        <taxon>Dryococelus</taxon>
    </lineage>
</organism>
<reference evidence="2 3" key="1">
    <citation type="submission" date="2023-02" db="EMBL/GenBank/DDBJ databases">
        <title>LHISI_Scaffold_Assembly.</title>
        <authorList>
            <person name="Stuart O.P."/>
            <person name="Cleave R."/>
            <person name="Magrath M.J.L."/>
            <person name="Mikheyev A.S."/>
        </authorList>
    </citation>
    <scope>NUCLEOTIDE SEQUENCE [LARGE SCALE GENOMIC DNA]</scope>
    <source>
        <strain evidence="2">Daus_M_001</strain>
        <tissue evidence="2">Leg muscle</tissue>
    </source>
</reference>
<accession>A0ABQ9HLK6</accession>
<evidence type="ECO:0000313" key="3">
    <source>
        <dbReference type="Proteomes" id="UP001159363"/>
    </source>
</evidence>
<evidence type="ECO:0000313" key="2">
    <source>
        <dbReference type="EMBL" id="KAJ8885229.1"/>
    </source>
</evidence>
<feature type="region of interest" description="Disordered" evidence="1">
    <location>
        <begin position="27"/>
        <end position="49"/>
    </location>
</feature>
<proteinExistence type="predicted"/>
<sequence>MEEQVVQNLHALLRLIIWDYEPPVPPAPQNAPPAPHPAPFPPTPAPHPPPALVVQNRHTLPRTTICYRKIEDIDPAMGPRLCSGRTIRRTLTQVGELFSGISYYSRPFIPVLPHTHFASTSSALKNYMSRAAQIYPFHLIQLLRLPMRAIGVGPGGRSMETGDCRKYPPTSGIVQHDSHMRGTGVARPGIGPSSSWWEASRLTAQPPWAPTDACLFQFFCIIMFVSAEVSRLCSHSDNTYIRSNTCKLNIPEAISVIKCPAVVLPRANEEHCLFFREVGNGIQQWYQHPSHGKYVAQFLMLASILNSHHFSSAASNHPHKDEDDLHNIPLTL</sequence>
<protein>
    <submittedName>
        <fullName evidence="2">Uncharacterized protein</fullName>
    </submittedName>
</protein>
<keyword evidence="3" id="KW-1185">Reference proteome</keyword>
<gene>
    <name evidence="2" type="ORF">PR048_011425</name>
</gene>